<protein>
    <submittedName>
        <fullName evidence="8">GMC family oxidoreductase</fullName>
    </submittedName>
</protein>
<evidence type="ECO:0000256" key="4">
    <source>
        <dbReference type="ARBA" id="ARBA00022827"/>
    </source>
</evidence>
<feature type="domain" description="Glucose-methanol-choline oxidoreductase N-terminal" evidence="6">
    <location>
        <begin position="208"/>
        <end position="323"/>
    </location>
</feature>
<dbReference type="GO" id="GO:0050660">
    <property type="term" value="F:flavin adenine dinucleotide binding"/>
    <property type="evidence" value="ECO:0007669"/>
    <property type="project" value="InterPro"/>
</dbReference>
<proteinExistence type="inferred from homology"/>
<dbReference type="GO" id="GO:0016614">
    <property type="term" value="F:oxidoreductase activity, acting on CH-OH group of donors"/>
    <property type="evidence" value="ECO:0007669"/>
    <property type="project" value="InterPro"/>
</dbReference>
<evidence type="ECO:0000259" key="6">
    <source>
        <dbReference type="Pfam" id="PF00732"/>
    </source>
</evidence>
<accession>A0A953HVV8</accession>
<dbReference type="InterPro" id="IPR051473">
    <property type="entry name" value="P2Ox-like"/>
</dbReference>
<reference evidence="8" key="1">
    <citation type="submission" date="2021-06" db="EMBL/GenBank/DDBJ databases">
        <title>44 bacteria genomes isolated from Dapeng, Shenzhen.</title>
        <authorList>
            <person name="Zheng W."/>
            <person name="Yu S."/>
            <person name="Huang Y."/>
        </authorList>
    </citation>
    <scope>NUCLEOTIDE SEQUENCE</scope>
    <source>
        <strain evidence="8">DP5N28-2</strain>
    </source>
</reference>
<evidence type="ECO:0000256" key="1">
    <source>
        <dbReference type="ARBA" id="ARBA00001974"/>
    </source>
</evidence>
<dbReference type="InterPro" id="IPR036188">
    <property type="entry name" value="FAD/NAD-bd_sf"/>
</dbReference>
<dbReference type="InterPro" id="IPR007867">
    <property type="entry name" value="GMC_OxRtase_C"/>
</dbReference>
<evidence type="ECO:0000313" key="8">
    <source>
        <dbReference type="EMBL" id="MBY5959435.1"/>
    </source>
</evidence>
<comment type="cofactor">
    <cofactor evidence="1">
        <name>FAD</name>
        <dbReference type="ChEBI" id="CHEBI:57692"/>
    </cofactor>
</comment>
<keyword evidence="9" id="KW-1185">Reference proteome</keyword>
<dbReference type="SUPFAM" id="SSF54373">
    <property type="entry name" value="FAD-linked reductases, C-terminal domain"/>
    <property type="match status" value="1"/>
</dbReference>
<gene>
    <name evidence="8" type="ORF">KUV50_14890</name>
</gene>
<keyword evidence="5" id="KW-0560">Oxidoreductase</keyword>
<dbReference type="Proteomes" id="UP000753961">
    <property type="component" value="Unassembled WGS sequence"/>
</dbReference>
<evidence type="ECO:0000256" key="5">
    <source>
        <dbReference type="ARBA" id="ARBA00023002"/>
    </source>
</evidence>
<dbReference type="PANTHER" id="PTHR42784:SF1">
    <property type="entry name" value="PYRANOSE 2-OXIDASE"/>
    <property type="match status" value="1"/>
</dbReference>
<feature type="domain" description="Glucose-methanol-choline oxidoreductase C-terminal" evidence="7">
    <location>
        <begin position="412"/>
        <end position="531"/>
    </location>
</feature>
<comment type="caution">
    <text evidence="8">The sequence shown here is derived from an EMBL/GenBank/DDBJ whole genome shotgun (WGS) entry which is preliminary data.</text>
</comment>
<name>A0A953HVV8_9BACT</name>
<organism evidence="8 9">
    <name type="scientific">Membranihabitans marinus</name>
    <dbReference type="NCBI Taxonomy" id="1227546"/>
    <lineage>
        <taxon>Bacteria</taxon>
        <taxon>Pseudomonadati</taxon>
        <taxon>Bacteroidota</taxon>
        <taxon>Saprospiria</taxon>
        <taxon>Saprospirales</taxon>
        <taxon>Saprospiraceae</taxon>
        <taxon>Membranihabitans</taxon>
    </lineage>
</organism>
<comment type="similarity">
    <text evidence="2">Belongs to the GMC oxidoreductase family.</text>
</comment>
<dbReference type="Gene3D" id="3.50.50.60">
    <property type="entry name" value="FAD/NAD(P)-binding domain"/>
    <property type="match status" value="2"/>
</dbReference>
<dbReference type="SUPFAM" id="SSF51905">
    <property type="entry name" value="FAD/NAD(P)-binding domain"/>
    <property type="match status" value="1"/>
</dbReference>
<dbReference type="Pfam" id="PF05199">
    <property type="entry name" value="GMC_oxred_C"/>
    <property type="match status" value="1"/>
</dbReference>
<dbReference type="PANTHER" id="PTHR42784">
    <property type="entry name" value="PYRANOSE 2-OXIDASE"/>
    <property type="match status" value="1"/>
</dbReference>
<dbReference type="InterPro" id="IPR000172">
    <property type="entry name" value="GMC_OxRdtase_N"/>
</dbReference>
<dbReference type="Pfam" id="PF00732">
    <property type="entry name" value="GMC_oxred_N"/>
    <property type="match status" value="1"/>
</dbReference>
<sequence length="548" mass="62269">MTGGWAAKEFTEKGLKTLVLERGREVKHIQDYPTMHKAPWEFKYRKMDDPKVKEEYPIQSRKYNFSEASKHFFVKDTEHPYEHPEDKPYLWFRGYQTGGRSMLWGRGSYRWSDYEFDVHSTDGHGVDWPFRYKDIAPWYDYVERFIGVSGSKEGLKQFPDGQFLEPIELNCVEQEVKSRLEAHYPDRKLIPNRIAHLTKVEPGQFKGRSQCQNRNLCHRGCPFGAYFSSNSSTLPAAAETGNLTMVHHAIVESILYDANKDRATGVRVIDANSREVTEYKAKVIFLCASTIPSTAILMRSTSNRFPNGLGNTSGVLGHYLMDHHKAVGGRGRFEGMLDKTYSGFRPGATAIPRFVNLETKEKTFSRGYGIWGGASRSGLNMNQAGIGADLKKRITQQGPWTVGLAAYGACIPYYENRIELDPEKKDDWGLPLVKITAEFKENEFAMRKHMEEQIREILEVMGLSDIRTYANTPVHGDSVHEMGTARMGRDPETSFLNEYNQSHEVPNLFVTDGSAMTSSGHMSPSLTYMALTARACDYAVKQMKSNNF</sequence>
<evidence type="ECO:0000259" key="7">
    <source>
        <dbReference type="Pfam" id="PF05199"/>
    </source>
</evidence>
<dbReference type="EMBL" id="JAHVHU010000014">
    <property type="protein sequence ID" value="MBY5959435.1"/>
    <property type="molecule type" value="Genomic_DNA"/>
</dbReference>
<evidence type="ECO:0000256" key="3">
    <source>
        <dbReference type="ARBA" id="ARBA00022630"/>
    </source>
</evidence>
<keyword evidence="3" id="KW-0285">Flavoprotein</keyword>
<keyword evidence="4" id="KW-0274">FAD</keyword>
<evidence type="ECO:0000313" key="9">
    <source>
        <dbReference type="Proteomes" id="UP000753961"/>
    </source>
</evidence>
<dbReference type="AlphaFoldDB" id="A0A953HVV8"/>
<evidence type="ECO:0000256" key="2">
    <source>
        <dbReference type="ARBA" id="ARBA00010790"/>
    </source>
</evidence>